<evidence type="ECO:0000256" key="1">
    <source>
        <dbReference type="ARBA" id="ARBA00022679"/>
    </source>
</evidence>
<dbReference type="AlphaFoldDB" id="A0A0E9NKE2"/>
<evidence type="ECO:0000313" key="5">
    <source>
        <dbReference type="EMBL" id="GAO50278.1"/>
    </source>
</evidence>
<dbReference type="Pfam" id="PF03033">
    <property type="entry name" value="Glyco_transf_28"/>
    <property type="match status" value="1"/>
</dbReference>
<evidence type="ECO:0000259" key="4">
    <source>
        <dbReference type="Pfam" id="PF06722"/>
    </source>
</evidence>
<keyword evidence="1" id="KW-0808">Transferase</keyword>
<protein>
    <submittedName>
        <fullName evidence="5">Uncharacterized protein</fullName>
    </submittedName>
</protein>
<dbReference type="Gene3D" id="3.40.50.2000">
    <property type="entry name" value="Glycogen Phosphorylase B"/>
    <property type="match status" value="2"/>
</dbReference>
<dbReference type="InterPro" id="IPR004276">
    <property type="entry name" value="GlycoTrans_28_N"/>
</dbReference>
<dbReference type="InterPro" id="IPR050426">
    <property type="entry name" value="Glycosyltransferase_28"/>
</dbReference>
<proteinExistence type="predicted"/>
<dbReference type="Proteomes" id="UP000033140">
    <property type="component" value="Unassembled WGS sequence"/>
</dbReference>
<evidence type="ECO:0000256" key="2">
    <source>
        <dbReference type="SAM" id="MobiDB-lite"/>
    </source>
</evidence>
<reference evidence="5 6" key="1">
    <citation type="journal article" date="2011" name="J. Gen. Appl. Microbiol.">
        <title>Draft genome sequencing of the enigmatic yeast Saitoella complicata.</title>
        <authorList>
            <person name="Nishida H."/>
            <person name="Hamamoto M."/>
            <person name="Sugiyama J."/>
        </authorList>
    </citation>
    <scope>NUCLEOTIDE SEQUENCE [LARGE SCALE GENOMIC DNA]</scope>
    <source>
        <strain evidence="5 6">NRRL Y-17804</strain>
    </source>
</reference>
<feature type="domain" description="Glycosyltransferase family 28 N-terminal" evidence="3">
    <location>
        <begin position="87"/>
        <end position="153"/>
    </location>
</feature>
<dbReference type="CDD" id="cd03784">
    <property type="entry name" value="GT1_Gtf-like"/>
    <property type="match status" value="1"/>
</dbReference>
<gene>
    <name evidence="5" type="ORF">G7K_4408-t1</name>
</gene>
<evidence type="ECO:0000259" key="3">
    <source>
        <dbReference type="Pfam" id="PF03033"/>
    </source>
</evidence>
<accession>A0A0E9NKE2</accession>
<dbReference type="GO" id="GO:0016906">
    <property type="term" value="F:sterol 3-beta-glucosyltransferase activity"/>
    <property type="evidence" value="ECO:0007669"/>
    <property type="project" value="UniProtKB-ARBA"/>
</dbReference>
<feature type="domain" description="Erythromycin biosynthesis protein CIII-like C-terminal" evidence="4">
    <location>
        <begin position="410"/>
        <end position="507"/>
    </location>
</feature>
<dbReference type="SUPFAM" id="SSF53756">
    <property type="entry name" value="UDP-Glycosyltransferase/glycogen phosphorylase"/>
    <property type="match status" value="1"/>
</dbReference>
<dbReference type="EMBL" id="BACD03000031">
    <property type="protein sequence ID" value="GAO50278.1"/>
    <property type="molecule type" value="Genomic_DNA"/>
</dbReference>
<dbReference type="PANTHER" id="PTHR48050:SF13">
    <property type="entry name" value="STEROL 3-BETA-GLUCOSYLTRANSFERASE UGT80A2"/>
    <property type="match status" value="1"/>
</dbReference>
<name>A0A0E9NKE2_SAICN</name>
<reference evidence="5 6" key="2">
    <citation type="journal article" date="2014" name="J. Gen. Appl. Microbiol.">
        <title>The early diverging ascomycetous budding yeast Saitoella complicata has three histone deacetylases belonging to the Clr6, Hos2, and Rpd3 lineages.</title>
        <authorList>
            <person name="Nishida H."/>
            <person name="Matsumoto T."/>
            <person name="Kondo S."/>
            <person name="Hamamoto M."/>
            <person name="Yoshikawa H."/>
        </authorList>
    </citation>
    <scope>NUCLEOTIDE SEQUENCE [LARGE SCALE GENOMIC DNA]</scope>
    <source>
        <strain evidence="5 6">NRRL Y-17804</strain>
    </source>
</reference>
<dbReference type="InterPro" id="IPR010610">
    <property type="entry name" value="EryCIII-like_C"/>
</dbReference>
<dbReference type="OMA" id="WIREHGI"/>
<sequence length="549" mass="60966">MTAGDNNVEAVHRPPAYTQHTPSIHSTKMSPDGSGWSPAHRRRSSATVKTDSPGHARHSSTISDITVVSPAEAAAQFTNSSTPPLTIAIITYGSRGDVQPYLALAKTLLSHKHTPVLFTHPKYQSLIEEAGVEFVSIGGDEGTEELYAHMVKYGLSGWKTLGWMGGGEYRKYYDEMWEGAWSGLIHSKHRWSFLLTHHLLLLGPHLAEKLDLPHISIQHFPVHSTPLLPAPFLESTSYIANNRITRLLNKLSFRCFAYGNVWQHGDAINAFRVRRLGMRPLGVREMWHIMCGYEKRAGRSMYPMSPTLWPLTFKKGMDVVLTGHWDTPVDPDYEPSENIKALLAKASDRGEEVVYLGFGSMPYLDPEHQLHELITCIREVAKPMIVGIGKEYIQNPSITSFRDSHEGADVVFVESIPHGWLFPREEIGCIVHHGGSGTTHAAICAQKPSLIVPHFGDQFANGGMLRALKLGWGVPKGTTGRALAKEVERVMTEEGVREQCAVVGAKVKGEDGCTKAVGEIEEEWAKWMHEREGKRRVSFGGWARGYDAV</sequence>
<feature type="compositionally biased region" description="Polar residues" evidence="2">
    <location>
        <begin position="18"/>
        <end position="29"/>
    </location>
</feature>
<comment type="caution">
    <text evidence="5">The sequence shown here is derived from an EMBL/GenBank/DDBJ whole genome shotgun (WGS) entry which is preliminary data.</text>
</comment>
<dbReference type="Pfam" id="PF06722">
    <property type="entry name" value="EryCIII-like_C"/>
    <property type="match status" value="1"/>
</dbReference>
<organism evidence="5 6">
    <name type="scientific">Saitoella complicata (strain BCRC 22490 / CBS 7301 / JCM 7358 / NBRC 10748 / NRRL Y-17804)</name>
    <dbReference type="NCBI Taxonomy" id="698492"/>
    <lineage>
        <taxon>Eukaryota</taxon>
        <taxon>Fungi</taxon>
        <taxon>Dikarya</taxon>
        <taxon>Ascomycota</taxon>
        <taxon>Taphrinomycotina</taxon>
        <taxon>Taphrinomycotina incertae sedis</taxon>
        <taxon>Saitoella</taxon>
    </lineage>
</organism>
<reference evidence="5 6" key="3">
    <citation type="journal article" date="2015" name="Genome Announc.">
        <title>Draft Genome Sequence of the Archiascomycetous Yeast Saitoella complicata.</title>
        <authorList>
            <person name="Yamauchi K."/>
            <person name="Kondo S."/>
            <person name="Hamamoto M."/>
            <person name="Takahashi Y."/>
            <person name="Ogura Y."/>
            <person name="Hayashi T."/>
            <person name="Nishida H."/>
        </authorList>
    </citation>
    <scope>NUCLEOTIDE SEQUENCE [LARGE SCALE GENOMIC DNA]</scope>
    <source>
        <strain evidence="5 6">NRRL Y-17804</strain>
    </source>
</reference>
<dbReference type="InterPro" id="IPR002213">
    <property type="entry name" value="UDP_glucos_trans"/>
</dbReference>
<dbReference type="STRING" id="698492.A0A0E9NKE2"/>
<evidence type="ECO:0000313" key="6">
    <source>
        <dbReference type="Proteomes" id="UP000033140"/>
    </source>
</evidence>
<dbReference type="PANTHER" id="PTHR48050">
    <property type="entry name" value="STEROL 3-BETA-GLUCOSYLTRANSFERASE"/>
    <property type="match status" value="1"/>
</dbReference>
<dbReference type="GO" id="GO:0005975">
    <property type="term" value="P:carbohydrate metabolic process"/>
    <property type="evidence" value="ECO:0007669"/>
    <property type="project" value="InterPro"/>
</dbReference>
<keyword evidence="6" id="KW-1185">Reference proteome</keyword>
<feature type="region of interest" description="Disordered" evidence="2">
    <location>
        <begin position="1"/>
        <end position="62"/>
    </location>
</feature>